<dbReference type="InterPro" id="IPR036390">
    <property type="entry name" value="WH_DNA-bd_sf"/>
</dbReference>
<dbReference type="SUPFAM" id="SSF46785">
    <property type="entry name" value="Winged helix' DNA-binding domain"/>
    <property type="match status" value="1"/>
</dbReference>
<dbReference type="InterPro" id="IPR014757">
    <property type="entry name" value="Tscrpt_reg_IclR_C"/>
</dbReference>
<evidence type="ECO:0000313" key="6">
    <source>
        <dbReference type="EMBL" id="TGG80606.1"/>
    </source>
</evidence>
<keyword evidence="2" id="KW-0238">DNA-binding</keyword>
<dbReference type="RefSeq" id="WP_016470599.1">
    <property type="nucleotide sequence ID" value="NZ_BBQG01000008.1"/>
</dbReference>
<proteinExistence type="predicted"/>
<evidence type="ECO:0000256" key="2">
    <source>
        <dbReference type="ARBA" id="ARBA00023125"/>
    </source>
</evidence>
<gene>
    <name evidence="6" type="ORF">D8771_22805</name>
</gene>
<dbReference type="Gene3D" id="1.10.10.10">
    <property type="entry name" value="Winged helix-like DNA-binding domain superfamily/Winged helix DNA-binding domain"/>
    <property type="match status" value="1"/>
</dbReference>
<dbReference type="AlphaFoldDB" id="A0A8H1QNH2"/>
<dbReference type="Pfam" id="PF09339">
    <property type="entry name" value="HTH_IclR"/>
    <property type="match status" value="1"/>
</dbReference>
<dbReference type="Gene3D" id="3.30.450.40">
    <property type="match status" value="1"/>
</dbReference>
<dbReference type="PANTHER" id="PTHR30136:SF24">
    <property type="entry name" value="HTH-TYPE TRANSCRIPTIONAL REPRESSOR ALLR"/>
    <property type="match status" value="1"/>
</dbReference>
<dbReference type="Pfam" id="PF01614">
    <property type="entry name" value="IclR_C"/>
    <property type="match status" value="1"/>
</dbReference>
<dbReference type="SMART" id="SM00346">
    <property type="entry name" value="HTH_ICLR"/>
    <property type="match status" value="1"/>
</dbReference>
<dbReference type="InterPro" id="IPR036388">
    <property type="entry name" value="WH-like_DNA-bd_sf"/>
</dbReference>
<keyword evidence="3" id="KW-0804">Transcription</keyword>
<dbReference type="InterPro" id="IPR050707">
    <property type="entry name" value="HTH_MetabolicPath_Reg"/>
</dbReference>
<dbReference type="PANTHER" id="PTHR30136">
    <property type="entry name" value="HELIX-TURN-HELIX TRANSCRIPTIONAL REGULATOR, ICLR FAMILY"/>
    <property type="match status" value="1"/>
</dbReference>
<dbReference type="InterPro" id="IPR005471">
    <property type="entry name" value="Tscrpt_reg_IclR_N"/>
</dbReference>
<dbReference type="SUPFAM" id="SSF55781">
    <property type="entry name" value="GAF domain-like"/>
    <property type="match status" value="1"/>
</dbReference>
<evidence type="ECO:0000256" key="3">
    <source>
        <dbReference type="ARBA" id="ARBA00023163"/>
    </source>
</evidence>
<keyword evidence="1" id="KW-0805">Transcription regulation</keyword>
<dbReference type="GO" id="GO:0003677">
    <property type="term" value="F:DNA binding"/>
    <property type="evidence" value="ECO:0007669"/>
    <property type="project" value="UniProtKB-KW"/>
</dbReference>
<reference evidence="6 7" key="1">
    <citation type="submission" date="2018-10" db="EMBL/GenBank/DDBJ databases">
        <title>Isolation of pseudouridimycin from Streptomyces albus DSM 40763.</title>
        <authorList>
            <person name="Rosenqvist P."/>
            <person name="Metsae-Ketelae M."/>
            <person name="Virta P."/>
        </authorList>
    </citation>
    <scope>NUCLEOTIDE SEQUENCE [LARGE SCALE GENOMIC DNA]</scope>
    <source>
        <strain evidence="6 7">DSM 40763</strain>
    </source>
</reference>
<accession>A0A8H1QNH2</accession>
<sequence>MCNSDPGNGRVRTVTTDRGAPLQTADRALQVLLAFTHDREEWGVTDLAAEFGWDKSVAQRLLASLAHRGFLVSDAVTRRYRLGPAVWHMATAWERHGGMAALVRPALRELAAVSGVTALFAVPDGAHLRCVDSADGTHGPLRAYRLADELYPGHAGATSRAYFGMLTPGARAAVLYGRPMARFSELTVTDPARLEELMCRVPAEGYAYSEGEYDPATAGLAVPVLVRAQPVGSLTLVGPHEHLAGKQQELLVPLRSAAESLGELLTPRRGRSRRP</sequence>
<evidence type="ECO:0000259" key="4">
    <source>
        <dbReference type="PROSITE" id="PS51077"/>
    </source>
</evidence>
<dbReference type="PROSITE" id="PS51077">
    <property type="entry name" value="HTH_ICLR"/>
    <property type="match status" value="1"/>
</dbReference>
<evidence type="ECO:0000313" key="7">
    <source>
        <dbReference type="Proteomes" id="UP000298111"/>
    </source>
</evidence>
<dbReference type="GO" id="GO:0003700">
    <property type="term" value="F:DNA-binding transcription factor activity"/>
    <property type="evidence" value="ECO:0007669"/>
    <property type="project" value="TreeGrafter"/>
</dbReference>
<feature type="domain" description="HTH iclR-type" evidence="4">
    <location>
        <begin position="22"/>
        <end position="84"/>
    </location>
</feature>
<dbReference type="GO" id="GO:0045892">
    <property type="term" value="P:negative regulation of DNA-templated transcription"/>
    <property type="evidence" value="ECO:0007669"/>
    <property type="project" value="TreeGrafter"/>
</dbReference>
<dbReference type="PROSITE" id="PS51078">
    <property type="entry name" value="ICLR_ED"/>
    <property type="match status" value="1"/>
</dbReference>
<dbReference type="GeneID" id="75180579"/>
<evidence type="ECO:0000259" key="5">
    <source>
        <dbReference type="PROSITE" id="PS51078"/>
    </source>
</evidence>
<protein>
    <submittedName>
        <fullName evidence="6">IclR family transcriptional regulator</fullName>
    </submittedName>
</protein>
<feature type="domain" description="IclR-ED" evidence="5">
    <location>
        <begin position="85"/>
        <end position="267"/>
    </location>
</feature>
<evidence type="ECO:0000256" key="1">
    <source>
        <dbReference type="ARBA" id="ARBA00023015"/>
    </source>
</evidence>
<organism evidence="6 7">
    <name type="scientific">Streptomyces albus</name>
    <dbReference type="NCBI Taxonomy" id="1888"/>
    <lineage>
        <taxon>Bacteria</taxon>
        <taxon>Bacillati</taxon>
        <taxon>Actinomycetota</taxon>
        <taxon>Actinomycetes</taxon>
        <taxon>Kitasatosporales</taxon>
        <taxon>Streptomycetaceae</taxon>
        <taxon>Streptomyces</taxon>
    </lineage>
</organism>
<name>A0A8H1QNH2_9ACTN</name>
<dbReference type="Proteomes" id="UP000298111">
    <property type="component" value="Unassembled WGS sequence"/>
</dbReference>
<dbReference type="InterPro" id="IPR029016">
    <property type="entry name" value="GAF-like_dom_sf"/>
</dbReference>
<comment type="caution">
    <text evidence="6">The sequence shown here is derived from an EMBL/GenBank/DDBJ whole genome shotgun (WGS) entry which is preliminary data.</text>
</comment>
<dbReference type="EMBL" id="RCIY01000069">
    <property type="protein sequence ID" value="TGG80606.1"/>
    <property type="molecule type" value="Genomic_DNA"/>
</dbReference>